<protein>
    <submittedName>
        <fullName evidence="2">Uncharacterized protein</fullName>
    </submittedName>
</protein>
<organism evidence="2 3">
    <name type="scientific">Crotalaria pallida</name>
    <name type="common">Smooth rattlebox</name>
    <name type="synonym">Crotalaria striata</name>
    <dbReference type="NCBI Taxonomy" id="3830"/>
    <lineage>
        <taxon>Eukaryota</taxon>
        <taxon>Viridiplantae</taxon>
        <taxon>Streptophyta</taxon>
        <taxon>Embryophyta</taxon>
        <taxon>Tracheophyta</taxon>
        <taxon>Spermatophyta</taxon>
        <taxon>Magnoliopsida</taxon>
        <taxon>eudicotyledons</taxon>
        <taxon>Gunneridae</taxon>
        <taxon>Pentapetalae</taxon>
        <taxon>rosids</taxon>
        <taxon>fabids</taxon>
        <taxon>Fabales</taxon>
        <taxon>Fabaceae</taxon>
        <taxon>Papilionoideae</taxon>
        <taxon>50 kb inversion clade</taxon>
        <taxon>genistoids sensu lato</taxon>
        <taxon>core genistoids</taxon>
        <taxon>Crotalarieae</taxon>
        <taxon>Crotalaria</taxon>
    </lineage>
</organism>
<keyword evidence="1" id="KW-0175">Coiled coil</keyword>
<gene>
    <name evidence="2" type="ORF">RIF29_40226</name>
</gene>
<evidence type="ECO:0000313" key="3">
    <source>
        <dbReference type="Proteomes" id="UP001372338"/>
    </source>
</evidence>
<dbReference type="Proteomes" id="UP001372338">
    <property type="component" value="Unassembled WGS sequence"/>
</dbReference>
<comment type="caution">
    <text evidence="2">The sequence shown here is derived from an EMBL/GenBank/DDBJ whole genome shotgun (WGS) entry which is preliminary data.</text>
</comment>
<dbReference type="EMBL" id="JAYWIO010000008">
    <property type="protein sequence ID" value="KAK7245386.1"/>
    <property type="molecule type" value="Genomic_DNA"/>
</dbReference>
<evidence type="ECO:0000313" key="2">
    <source>
        <dbReference type="EMBL" id="KAK7245386.1"/>
    </source>
</evidence>
<feature type="coiled-coil region" evidence="1">
    <location>
        <begin position="199"/>
        <end position="226"/>
    </location>
</feature>
<proteinExistence type="predicted"/>
<evidence type="ECO:0000256" key="1">
    <source>
        <dbReference type="SAM" id="Coils"/>
    </source>
</evidence>
<keyword evidence="3" id="KW-1185">Reference proteome</keyword>
<sequence>MASMTSNNLLGSQETKPSSATLCQSLLEEMMRTSLRDYLMDCTEPRLDDNRIQKCLDLIKNIEDNLKPDDDSHGSVHHVINEVKRFFLEKIFHYEKCVKVMHEYWELKKKLEAHEEDDLKYAPQKLQDNFDLIERYRYIHGNLAHEMTRLFEDEVGRIRLPQDDSLRCQVLRAFDIKRCVNLSVMEHLMKKDKNLFARHKEWLEEIEKMKTEIEVMKISHEHAKKKTKKMKKMYASLRRKLAALVD</sequence>
<reference evidence="2 3" key="1">
    <citation type="submission" date="2024-01" db="EMBL/GenBank/DDBJ databases">
        <title>The genomes of 5 underutilized Papilionoideae crops provide insights into root nodulation and disease resistanc.</title>
        <authorList>
            <person name="Yuan L."/>
        </authorList>
    </citation>
    <scope>NUCLEOTIDE SEQUENCE [LARGE SCALE GENOMIC DNA]</scope>
    <source>
        <strain evidence="2">ZHUSHIDOU_FW_LH</strain>
        <tissue evidence="2">Leaf</tissue>
    </source>
</reference>
<name>A0AAN9HQI1_CROPI</name>
<accession>A0AAN9HQI1</accession>
<dbReference type="AlphaFoldDB" id="A0AAN9HQI1"/>